<keyword evidence="2" id="KW-1185">Reference proteome</keyword>
<evidence type="ECO:0000313" key="2">
    <source>
        <dbReference type="Proteomes" id="UP000649617"/>
    </source>
</evidence>
<dbReference type="Proteomes" id="UP000649617">
    <property type="component" value="Unassembled WGS sequence"/>
</dbReference>
<dbReference type="EMBL" id="CAJNIZ010001852">
    <property type="protein sequence ID" value="CAE7201300.1"/>
    <property type="molecule type" value="Genomic_DNA"/>
</dbReference>
<proteinExistence type="predicted"/>
<name>A0A812J9B0_SYMPI</name>
<evidence type="ECO:0000313" key="1">
    <source>
        <dbReference type="EMBL" id="CAE7201300.1"/>
    </source>
</evidence>
<feature type="non-terminal residue" evidence="1">
    <location>
        <position position="66"/>
    </location>
</feature>
<accession>A0A812J9B0</accession>
<comment type="caution">
    <text evidence="1">The sequence shown here is derived from an EMBL/GenBank/DDBJ whole genome shotgun (WGS) entry which is preliminary data.</text>
</comment>
<dbReference type="AlphaFoldDB" id="A0A812J9B0"/>
<protein>
    <submittedName>
        <fullName evidence="1">Uncharacterized protein</fullName>
    </submittedName>
</protein>
<gene>
    <name evidence="1" type="ORF">SPIL2461_LOCUS1819</name>
</gene>
<organism evidence="1 2">
    <name type="scientific">Symbiodinium pilosum</name>
    <name type="common">Dinoflagellate</name>
    <dbReference type="NCBI Taxonomy" id="2952"/>
    <lineage>
        <taxon>Eukaryota</taxon>
        <taxon>Sar</taxon>
        <taxon>Alveolata</taxon>
        <taxon>Dinophyceae</taxon>
        <taxon>Suessiales</taxon>
        <taxon>Symbiodiniaceae</taxon>
        <taxon>Symbiodinium</taxon>
    </lineage>
</organism>
<sequence>MASLLHCSGAPVMLSNWSFWFTPPSESADGCVRPLQSWNSSRHHWTQCPFTMTQAFTGPYSSRKPK</sequence>
<reference evidence="1" key="1">
    <citation type="submission" date="2021-02" db="EMBL/GenBank/DDBJ databases">
        <authorList>
            <person name="Dougan E. K."/>
            <person name="Rhodes N."/>
            <person name="Thang M."/>
            <person name="Chan C."/>
        </authorList>
    </citation>
    <scope>NUCLEOTIDE SEQUENCE</scope>
</reference>